<comment type="caution">
    <text evidence="3">The sequence shown here is derived from an EMBL/GenBank/DDBJ whole genome shotgun (WGS) entry which is preliminary data.</text>
</comment>
<dbReference type="InterPro" id="IPR006015">
    <property type="entry name" value="Universal_stress_UspA"/>
</dbReference>
<evidence type="ECO:0000259" key="2">
    <source>
        <dbReference type="Pfam" id="PF00582"/>
    </source>
</evidence>
<dbReference type="Pfam" id="PF00582">
    <property type="entry name" value="Usp"/>
    <property type="match status" value="2"/>
</dbReference>
<dbReference type="InterPro" id="IPR006016">
    <property type="entry name" value="UspA"/>
</dbReference>
<dbReference type="RefSeq" id="WP_379568521.1">
    <property type="nucleotide sequence ID" value="NZ_JBHUFV010000003.1"/>
</dbReference>
<evidence type="ECO:0000313" key="3">
    <source>
        <dbReference type="EMBL" id="MFD1930273.1"/>
    </source>
</evidence>
<dbReference type="InterPro" id="IPR014729">
    <property type="entry name" value="Rossmann-like_a/b/a_fold"/>
</dbReference>
<accession>A0ABW4SL63</accession>
<dbReference type="EMBL" id="JBHUFV010000003">
    <property type="protein sequence ID" value="MFD1930273.1"/>
    <property type="molecule type" value="Genomic_DNA"/>
</dbReference>
<reference evidence="4" key="1">
    <citation type="journal article" date="2019" name="Int. J. Syst. Evol. Microbiol.">
        <title>The Global Catalogue of Microorganisms (GCM) 10K type strain sequencing project: providing services to taxonomists for standard genome sequencing and annotation.</title>
        <authorList>
            <consortium name="The Broad Institute Genomics Platform"/>
            <consortium name="The Broad Institute Genome Sequencing Center for Infectious Disease"/>
            <person name="Wu L."/>
            <person name="Ma J."/>
        </authorList>
    </citation>
    <scope>NUCLEOTIDE SEQUENCE [LARGE SCALE GENOMIC DNA]</scope>
    <source>
        <strain evidence="4">ICMP 6774ER</strain>
    </source>
</reference>
<evidence type="ECO:0000256" key="1">
    <source>
        <dbReference type="ARBA" id="ARBA00008791"/>
    </source>
</evidence>
<sequence length="283" mass="29862">MTRAIIAGVDGSAPSLQAVRWAAEEAVIRGAPLRLVHATSRWTYDVPLIPQPPSWTVDAEAAVGEMLRQAAQEARAGRPKLEVTTEILDGGAQDALVAAAEGAELIVVGSRGRGGFAELLLGSVSRHVAARSPCPVAVIRRSPAGDRGEIAVGIAEGRGQERLLDFSFREAALRRATLRAVHAWVHPATRAPGDMQPLVYDVEGIGQEEARLLAEAVAGWREKFPDVTVSEQVVHEHAAKALVEASREVDLVIVGAHGGILDLGGTVHAVLHHASAAVIVVRP</sequence>
<name>A0ABW4SL63_9ACTN</name>
<comment type="similarity">
    <text evidence="1">Belongs to the universal stress protein A family.</text>
</comment>
<dbReference type="PANTHER" id="PTHR46268">
    <property type="entry name" value="STRESS RESPONSE PROTEIN NHAX"/>
    <property type="match status" value="1"/>
</dbReference>
<proteinExistence type="inferred from homology"/>
<feature type="domain" description="UspA" evidence="2">
    <location>
        <begin position="1"/>
        <end position="140"/>
    </location>
</feature>
<dbReference type="SUPFAM" id="SSF52402">
    <property type="entry name" value="Adenine nucleotide alpha hydrolases-like"/>
    <property type="match status" value="2"/>
</dbReference>
<protein>
    <submittedName>
        <fullName evidence="3">Universal stress protein</fullName>
    </submittedName>
</protein>
<dbReference type="PRINTS" id="PR01438">
    <property type="entry name" value="UNVRSLSTRESS"/>
</dbReference>
<dbReference type="Proteomes" id="UP001597368">
    <property type="component" value="Unassembled WGS sequence"/>
</dbReference>
<organism evidence="3 4">
    <name type="scientific">Nonomuraea mangrovi</name>
    <dbReference type="NCBI Taxonomy" id="2316207"/>
    <lineage>
        <taxon>Bacteria</taxon>
        <taxon>Bacillati</taxon>
        <taxon>Actinomycetota</taxon>
        <taxon>Actinomycetes</taxon>
        <taxon>Streptosporangiales</taxon>
        <taxon>Streptosporangiaceae</taxon>
        <taxon>Nonomuraea</taxon>
    </lineage>
</organism>
<evidence type="ECO:0000313" key="4">
    <source>
        <dbReference type="Proteomes" id="UP001597368"/>
    </source>
</evidence>
<dbReference type="Gene3D" id="3.40.50.620">
    <property type="entry name" value="HUPs"/>
    <property type="match status" value="2"/>
</dbReference>
<dbReference type="PANTHER" id="PTHR46268:SF6">
    <property type="entry name" value="UNIVERSAL STRESS PROTEIN UP12"/>
    <property type="match status" value="1"/>
</dbReference>
<keyword evidence="4" id="KW-1185">Reference proteome</keyword>
<feature type="domain" description="UspA" evidence="2">
    <location>
        <begin position="150"/>
        <end position="282"/>
    </location>
</feature>
<gene>
    <name evidence="3" type="ORF">ACFSKW_02170</name>
</gene>